<comment type="caution">
    <text evidence="2">The sequence shown here is derived from an EMBL/GenBank/DDBJ whole genome shotgun (WGS) entry which is preliminary data.</text>
</comment>
<evidence type="ECO:0000313" key="2">
    <source>
        <dbReference type="EMBL" id="POW07822.1"/>
    </source>
</evidence>
<dbReference type="AlphaFoldDB" id="A0A2S4VE53"/>
<sequence length="128" mass="14721">MSLRDSRSPDKTLGQKSLSRKTSEPTLSCIPLNEKVMPDDQERRASLAFHGLRSFRCLSQDLITALEALLSTEPNFLRLHKTLPNILKTVSSKRLQRYILRRFTCLGYLLNILWDKKLNSLNAGCWKC</sequence>
<reference evidence="2 3" key="1">
    <citation type="submission" date="2017-12" db="EMBL/GenBank/DDBJ databases">
        <title>Gene loss provides genomic basis for host adaptation in cereal stripe rust fungi.</title>
        <authorList>
            <person name="Xia C."/>
        </authorList>
    </citation>
    <scope>NUCLEOTIDE SEQUENCE [LARGE SCALE GENOMIC DNA]</scope>
    <source>
        <strain evidence="2 3">93TX-2</strain>
    </source>
</reference>
<dbReference type="EMBL" id="PKSM01000143">
    <property type="protein sequence ID" value="POW07822.1"/>
    <property type="molecule type" value="Genomic_DNA"/>
</dbReference>
<reference evidence="3" key="3">
    <citation type="journal article" date="2018" name="Mol. Plant Microbe Interact.">
        <title>Genome sequence resources for the wheat stripe rust pathogen (Puccinia striiformis f. sp. tritici) and the barley stripe rust pathogen (Puccinia striiformis f. sp. hordei).</title>
        <authorList>
            <person name="Xia C."/>
            <person name="Wang M."/>
            <person name="Yin C."/>
            <person name="Cornejo O.E."/>
            <person name="Hulbert S.H."/>
            <person name="Chen X."/>
        </authorList>
    </citation>
    <scope>NUCLEOTIDE SEQUENCE [LARGE SCALE GENOMIC DNA]</scope>
    <source>
        <strain evidence="3">93TX-2</strain>
    </source>
</reference>
<gene>
    <name evidence="2" type="ORF">PSHT_09775</name>
</gene>
<feature type="compositionally biased region" description="Basic and acidic residues" evidence="1">
    <location>
        <begin position="1"/>
        <end position="10"/>
    </location>
</feature>
<organism evidence="2 3">
    <name type="scientific">Puccinia striiformis</name>
    <dbReference type="NCBI Taxonomy" id="27350"/>
    <lineage>
        <taxon>Eukaryota</taxon>
        <taxon>Fungi</taxon>
        <taxon>Dikarya</taxon>
        <taxon>Basidiomycota</taxon>
        <taxon>Pucciniomycotina</taxon>
        <taxon>Pucciniomycetes</taxon>
        <taxon>Pucciniales</taxon>
        <taxon>Pucciniaceae</taxon>
        <taxon>Puccinia</taxon>
    </lineage>
</organism>
<reference evidence="3" key="2">
    <citation type="journal article" date="2018" name="BMC Genomics">
        <title>Genomic insights into host adaptation between the wheat stripe rust pathogen (Puccinia striiformis f. sp. tritici) and the barley stripe rust pathogen (Puccinia striiformis f. sp. hordei).</title>
        <authorList>
            <person name="Xia C."/>
            <person name="Wang M."/>
            <person name="Yin C."/>
            <person name="Cornejo O.E."/>
            <person name="Hulbert S.H."/>
            <person name="Chen X."/>
        </authorList>
    </citation>
    <scope>NUCLEOTIDE SEQUENCE [LARGE SCALE GENOMIC DNA]</scope>
    <source>
        <strain evidence="3">93TX-2</strain>
    </source>
</reference>
<evidence type="ECO:0000313" key="3">
    <source>
        <dbReference type="Proteomes" id="UP000238274"/>
    </source>
</evidence>
<protein>
    <submittedName>
        <fullName evidence="2">Uncharacterized protein</fullName>
    </submittedName>
</protein>
<dbReference type="Proteomes" id="UP000238274">
    <property type="component" value="Unassembled WGS sequence"/>
</dbReference>
<keyword evidence="3" id="KW-1185">Reference proteome</keyword>
<dbReference type="OrthoDB" id="2506892at2759"/>
<feature type="region of interest" description="Disordered" evidence="1">
    <location>
        <begin position="1"/>
        <end position="25"/>
    </location>
</feature>
<proteinExistence type="predicted"/>
<accession>A0A2S4VE53</accession>
<name>A0A2S4VE53_9BASI</name>
<evidence type="ECO:0000256" key="1">
    <source>
        <dbReference type="SAM" id="MobiDB-lite"/>
    </source>
</evidence>
<dbReference type="VEuPathDB" id="FungiDB:PSHT_09775"/>